<gene>
    <name evidence="1" type="ORF">HLI_05945</name>
</gene>
<dbReference type="AlphaFoldDB" id="A0A410MAR0"/>
<dbReference type="Proteomes" id="UP000287756">
    <property type="component" value="Chromosome"/>
</dbReference>
<dbReference type="KEGG" id="hli:HLI_05945"/>
<sequence>MNESKSASVLNSLDKLKQSFEVAAFFQSKVLVHDLGMVKDNHKLIHNHIVNNFQRTRKTATPIGIAAL</sequence>
<accession>A0A410MAR0</accession>
<reference evidence="1 2" key="1">
    <citation type="submission" date="2018-01" db="EMBL/GenBank/DDBJ databases">
        <title>The whole genome sequencing and assembly of Halobacillus litoralis ERB031 strain.</title>
        <authorList>
            <person name="Lee S.-J."/>
            <person name="Park M.-K."/>
            <person name="Kim J.-Y."/>
            <person name="Lee Y.-J."/>
            <person name="Yi H."/>
            <person name="Bahn Y.-S."/>
            <person name="Kim J.F."/>
            <person name="Lee D.-W."/>
        </authorList>
    </citation>
    <scope>NUCLEOTIDE SEQUENCE [LARGE SCALE GENOMIC DNA]</scope>
    <source>
        <strain evidence="1 2">ERB 031</strain>
    </source>
</reference>
<evidence type="ECO:0000313" key="1">
    <source>
        <dbReference type="EMBL" id="QAS51809.1"/>
    </source>
</evidence>
<organism evidence="1 2">
    <name type="scientific">Halobacillus litoralis</name>
    <dbReference type="NCBI Taxonomy" id="45668"/>
    <lineage>
        <taxon>Bacteria</taxon>
        <taxon>Bacillati</taxon>
        <taxon>Bacillota</taxon>
        <taxon>Bacilli</taxon>
        <taxon>Bacillales</taxon>
        <taxon>Bacillaceae</taxon>
        <taxon>Halobacillus</taxon>
    </lineage>
</organism>
<dbReference type="EMBL" id="CP026118">
    <property type="protein sequence ID" value="QAS51809.1"/>
    <property type="molecule type" value="Genomic_DNA"/>
</dbReference>
<protein>
    <submittedName>
        <fullName evidence="1">Uncharacterized protein</fullName>
    </submittedName>
</protein>
<evidence type="ECO:0000313" key="2">
    <source>
        <dbReference type="Proteomes" id="UP000287756"/>
    </source>
</evidence>
<proteinExistence type="predicted"/>
<name>A0A410MAR0_9BACI</name>